<evidence type="ECO:0000313" key="2">
    <source>
        <dbReference type="EMBL" id="OQS00327.1"/>
    </source>
</evidence>
<protein>
    <submittedName>
        <fullName evidence="2">Uncharacterized protein</fullName>
    </submittedName>
</protein>
<keyword evidence="3" id="KW-1185">Reference proteome</keyword>
<dbReference type="Proteomes" id="UP000243217">
    <property type="component" value="Unassembled WGS sequence"/>
</dbReference>
<proteinExistence type="predicted"/>
<dbReference type="OrthoDB" id="78848at2759"/>
<accession>A0A1V9ZQS0</accession>
<reference evidence="2 3" key="1">
    <citation type="journal article" date="2014" name="Genome Biol. Evol.">
        <title>The secreted proteins of Achlya hypogyna and Thraustotheca clavata identify the ancestral oomycete secretome and reveal gene acquisitions by horizontal gene transfer.</title>
        <authorList>
            <person name="Misner I."/>
            <person name="Blouin N."/>
            <person name="Leonard G."/>
            <person name="Richards T.A."/>
            <person name="Lane C.E."/>
        </authorList>
    </citation>
    <scope>NUCLEOTIDE SEQUENCE [LARGE SCALE GENOMIC DNA]</scope>
    <source>
        <strain evidence="2 3">ATCC 34112</strain>
    </source>
</reference>
<dbReference type="EMBL" id="JNBS01001715">
    <property type="protein sequence ID" value="OQS00327.1"/>
    <property type="molecule type" value="Genomic_DNA"/>
</dbReference>
<gene>
    <name evidence="2" type="ORF">THRCLA_06021</name>
</gene>
<name>A0A1V9ZQS0_9STRA</name>
<comment type="caution">
    <text evidence="2">The sequence shown here is derived from an EMBL/GenBank/DDBJ whole genome shotgun (WGS) entry which is preliminary data.</text>
</comment>
<feature type="region of interest" description="Disordered" evidence="1">
    <location>
        <begin position="204"/>
        <end position="230"/>
    </location>
</feature>
<sequence>MNIDELQDAFVAGRLQEALDGSRAWLTSHLHLNPQLIAESSSLDLLAADIDVDIATSIIADGIEPVIAIYMQSIFELNMVNEILTLADVLRITTPLPCEVGVMWGAFLAAMGELNQADKFLNRVLDKLRIVIHGPNQGNNDLIALYEKVYETLVTKVYLVDTKCNVRACQRQLDVDDILRETTKAFLIASLELHYEACSRPPAPAPVPKTRTIGGMPRQPTARKAPTASAPMLSNTSTQIMIGAVAFGAVCAVKYRSQIQASAYEVLQAIGEIKGMLLG</sequence>
<evidence type="ECO:0000313" key="3">
    <source>
        <dbReference type="Proteomes" id="UP000243217"/>
    </source>
</evidence>
<dbReference type="AlphaFoldDB" id="A0A1V9ZQS0"/>
<evidence type="ECO:0000256" key="1">
    <source>
        <dbReference type="SAM" id="MobiDB-lite"/>
    </source>
</evidence>
<organism evidence="2 3">
    <name type="scientific">Thraustotheca clavata</name>
    <dbReference type="NCBI Taxonomy" id="74557"/>
    <lineage>
        <taxon>Eukaryota</taxon>
        <taxon>Sar</taxon>
        <taxon>Stramenopiles</taxon>
        <taxon>Oomycota</taxon>
        <taxon>Saprolegniomycetes</taxon>
        <taxon>Saprolegniales</taxon>
        <taxon>Achlyaceae</taxon>
        <taxon>Thraustotheca</taxon>
    </lineage>
</organism>